<evidence type="ECO:0000313" key="2">
    <source>
        <dbReference type="EnsemblPlants" id="PGSC0003DMT400077905"/>
    </source>
</evidence>
<dbReference type="Pfam" id="PF22936">
    <property type="entry name" value="Pol_BBD"/>
    <property type="match status" value="1"/>
</dbReference>
<dbReference type="eggNOG" id="KOG0017">
    <property type="taxonomic scope" value="Eukaryota"/>
</dbReference>
<feature type="domain" description="Retrovirus-related Pol polyprotein from transposon TNT 1-94-like beta-barrel" evidence="1">
    <location>
        <begin position="33"/>
        <end position="109"/>
    </location>
</feature>
<sequence length="135" mass="14897">MPSKGNEVDTVANIANANTSDTLTALMSEMVNWIIDTGASNHMVHNIGLMTQCTDLGDKNNKKVNLHTGGQVPISHIGDSLVLKDKIVHDVLFIPEFKYNLLSVSQLTKQLRCVVLYFPEKCIIGSLQWEGTGDW</sequence>
<dbReference type="Gramene" id="PGSC0003DMT400077905">
    <property type="protein sequence ID" value="PGSC0003DMT400077905"/>
    <property type="gene ID" value="PGSC0003DMG400030302"/>
</dbReference>
<keyword evidence="3" id="KW-1185">Reference proteome</keyword>
<dbReference type="EnsemblPlants" id="PGSC0003DMT400077905">
    <property type="protein sequence ID" value="PGSC0003DMT400077905"/>
    <property type="gene ID" value="PGSC0003DMG400030302"/>
</dbReference>
<dbReference type="OMA" id="MLHTHIA"/>
<dbReference type="InParanoid" id="M1CZ13"/>
<evidence type="ECO:0000313" key="3">
    <source>
        <dbReference type="Proteomes" id="UP000011115"/>
    </source>
</evidence>
<dbReference type="Proteomes" id="UP000011115">
    <property type="component" value="Unassembled WGS sequence"/>
</dbReference>
<proteinExistence type="predicted"/>
<reference evidence="3" key="1">
    <citation type="journal article" date="2011" name="Nature">
        <title>Genome sequence and analysis of the tuber crop potato.</title>
        <authorList>
            <consortium name="The Potato Genome Sequencing Consortium"/>
        </authorList>
    </citation>
    <scope>NUCLEOTIDE SEQUENCE [LARGE SCALE GENOMIC DNA]</scope>
    <source>
        <strain evidence="3">cv. DM1-3 516 R44</strain>
    </source>
</reference>
<accession>M1CZ13</accession>
<dbReference type="PaxDb" id="4113-PGSC0003DMT400077905"/>
<name>M1CZ13_SOLTU</name>
<evidence type="ECO:0000259" key="1">
    <source>
        <dbReference type="Pfam" id="PF22936"/>
    </source>
</evidence>
<reference evidence="2" key="2">
    <citation type="submission" date="2015-06" db="UniProtKB">
        <authorList>
            <consortium name="EnsemblPlants"/>
        </authorList>
    </citation>
    <scope>IDENTIFICATION</scope>
    <source>
        <strain evidence="2">DM1-3 516 R44</strain>
    </source>
</reference>
<dbReference type="AlphaFoldDB" id="M1CZ13"/>
<dbReference type="HOGENOM" id="CLU_1889442_0_0_1"/>
<organism evidence="2 3">
    <name type="scientific">Solanum tuberosum</name>
    <name type="common">Potato</name>
    <dbReference type="NCBI Taxonomy" id="4113"/>
    <lineage>
        <taxon>Eukaryota</taxon>
        <taxon>Viridiplantae</taxon>
        <taxon>Streptophyta</taxon>
        <taxon>Embryophyta</taxon>
        <taxon>Tracheophyta</taxon>
        <taxon>Spermatophyta</taxon>
        <taxon>Magnoliopsida</taxon>
        <taxon>eudicotyledons</taxon>
        <taxon>Gunneridae</taxon>
        <taxon>Pentapetalae</taxon>
        <taxon>asterids</taxon>
        <taxon>lamiids</taxon>
        <taxon>Solanales</taxon>
        <taxon>Solanaceae</taxon>
        <taxon>Solanoideae</taxon>
        <taxon>Solaneae</taxon>
        <taxon>Solanum</taxon>
    </lineage>
</organism>
<dbReference type="InterPro" id="IPR054722">
    <property type="entry name" value="PolX-like_BBD"/>
</dbReference>
<protein>
    <submittedName>
        <fullName evidence="2">Polyprotein</fullName>
    </submittedName>
</protein>